<evidence type="ECO:0000313" key="1">
    <source>
        <dbReference type="EMBL" id="PHU36033.1"/>
    </source>
</evidence>
<name>A0A2G3DYS8_9FIRM</name>
<protein>
    <submittedName>
        <fullName evidence="1">Uncharacterized protein</fullName>
    </submittedName>
</protein>
<proteinExistence type="predicted"/>
<sequence length="161" mass="18057">MFEVFGNFDSAQELNESANGLRREQDYESIKKLAEENGIDEEIAEAFIDGDILYICDVATAAIGKLEIEKKALDCAEIMEDWVGYIEAECFDNEQMAIQVRKNDKSLADCIAKLLAWGFKHQHEISKDIMKAANVNAGRVTLGIPGMGTAKQIIREYYLGR</sequence>
<reference evidence="1 2" key="1">
    <citation type="submission" date="2017-10" db="EMBL/GenBank/DDBJ databases">
        <title>Resolving the taxonomy of Roseburia spp., Eubacterium rectale and Agathobacter spp. through phylogenomic analysis.</title>
        <authorList>
            <person name="Sheridan P.O."/>
            <person name="Walker A.W."/>
            <person name="Duncan S.H."/>
            <person name="Scott K.P."/>
            <person name="Toole P.W.O."/>
            <person name="Luis P."/>
            <person name="Flint H.J."/>
        </authorList>
    </citation>
    <scope>NUCLEOTIDE SEQUENCE [LARGE SCALE GENOMIC DNA]</scope>
    <source>
        <strain evidence="1 2">JK626</strain>
    </source>
</reference>
<gene>
    <name evidence="1" type="ORF">CSX01_02010</name>
</gene>
<dbReference type="AlphaFoldDB" id="A0A2G3DYS8"/>
<dbReference type="EMBL" id="PDYF01000007">
    <property type="protein sequence ID" value="PHU36033.1"/>
    <property type="molecule type" value="Genomic_DNA"/>
</dbReference>
<accession>A0A2G3DYS8</accession>
<reference evidence="1 2" key="2">
    <citation type="submission" date="2017-10" db="EMBL/GenBank/DDBJ databases">
        <authorList>
            <person name="Banno H."/>
            <person name="Chua N.-H."/>
        </authorList>
    </citation>
    <scope>NUCLEOTIDE SEQUENCE [LARGE SCALE GENOMIC DNA]</scope>
    <source>
        <strain evidence="1 2">JK626</strain>
    </source>
</reference>
<comment type="caution">
    <text evidence="1">The sequence shown here is derived from an EMBL/GenBank/DDBJ whole genome shotgun (WGS) entry which is preliminary data.</text>
</comment>
<organism evidence="1 2">
    <name type="scientific">Pseudobutyrivibrio ruminis</name>
    <dbReference type="NCBI Taxonomy" id="46206"/>
    <lineage>
        <taxon>Bacteria</taxon>
        <taxon>Bacillati</taxon>
        <taxon>Bacillota</taxon>
        <taxon>Clostridia</taxon>
        <taxon>Lachnospirales</taxon>
        <taxon>Lachnospiraceae</taxon>
        <taxon>Pseudobutyrivibrio</taxon>
    </lineage>
</organism>
<dbReference type="RefSeq" id="WP_099391252.1">
    <property type="nucleotide sequence ID" value="NZ_PDYF01000007.1"/>
</dbReference>
<dbReference type="Proteomes" id="UP000225889">
    <property type="component" value="Unassembled WGS sequence"/>
</dbReference>
<evidence type="ECO:0000313" key="2">
    <source>
        <dbReference type="Proteomes" id="UP000225889"/>
    </source>
</evidence>